<dbReference type="InterPro" id="IPR035914">
    <property type="entry name" value="Sperma_CUB_dom_sf"/>
</dbReference>
<feature type="domain" description="CUB" evidence="3">
    <location>
        <begin position="31"/>
        <end position="74"/>
    </location>
</feature>
<evidence type="ECO:0000313" key="4">
    <source>
        <dbReference type="EMBL" id="GBP26729.1"/>
    </source>
</evidence>
<reference evidence="4 5" key="1">
    <citation type="journal article" date="2019" name="Commun. Biol.">
        <title>The bagworm genome reveals a unique fibroin gene that provides high tensile strength.</title>
        <authorList>
            <person name="Kono N."/>
            <person name="Nakamura H."/>
            <person name="Ohtoshi R."/>
            <person name="Tomita M."/>
            <person name="Numata K."/>
            <person name="Arakawa K."/>
        </authorList>
    </citation>
    <scope>NUCLEOTIDE SEQUENCE [LARGE SCALE GENOMIC DNA]</scope>
</reference>
<dbReference type="InterPro" id="IPR000859">
    <property type="entry name" value="CUB_dom"/>
</dbReference>
<evidence type="ECO:0000256" key="2">
    <source>
        <dbReference type="SAM" id="SignalP"/>
    </source>
</evidence>
<organism evidence="4 5">
    <name type="scientific">Eumeta variegata</name>
    <name type="common">Bagworm moth</name>
    <name type="synonym">Eumeta japonica</name>
    <dbReference type="NCBI Taxonomy" id="151549"/>
    <lineage>
        <taxon>Eukaryota</taxon>
        <taxon>Metazoa</taxon>
        <taxon>Ecdysozoa</taxon>
        <taxon>Arthropoda</taxon>
        <taxon>Hexapoda</taxon>
        <taxon>Insecta</taxon>
        <taxon>Pterygota</taxon>
        <taxon>Neoptera</taxon>
        <taxon>Endopterygota</taxon>
        <taxon>Lepidoptera</taxon>
        <taxon>Glossata</taxon>
        <taxon>Ditrysia</taxon>
        <taxon>Tineoidea</taxon>
        <taxon>Psychidae</taxon>
        <taxon>Oiketicinae</taxon>
        <taxon>Eumeta</taxon>
    </lineage>
</organism>
<name>A0A4C1UK78_EUMVA</name>
<dbReference type="Pfam" id="PF00431">
    <property type="entry name" value="CUB"/>
    <property type="match status" value="1"/>
</dbReference>
<feature type="signal peptide" evidence="2">
    <location>
        <begin position="1"/>
        <end position="21"/>
    </location>
</feature>
<keyword evidence="2" id="KW-0732">Signal</keyword>
<dbReference type="SUPFAM" id="SSF49854">
    <property type="entry name" value="Spermadhesin, CUB domain"/>
    <property type="match status" value="1"/>
</dbReference>
<dbReference type="PANTHER" id="PTHR47537">
    <property type="entry name" value="CUBILIN"/>
    <property type="match status" value="1"/>
</dbReference>
<dbReference type="InterPro" id="IPR053207">
    <property type="entry name" value="Non-NMDA_GluR_Accessory"/>
</dbReference>
<dbReference type="GO" id="GO:0005886">
    <property type="term" value="C:plasma membrane"/>
    <property type="evidence" value="ECO:0007669"/>
    <property type="project" value="TreeGrafter"/>
</dbReference>
<proteinExistence type="predicted"/>
<sequence length="78" mass="8992">MIRIRIRTTYIILLFTPGCTCLRFTSSQGRARGTFSSPDYPRAYPARVDCLLYTFLAAPHEIVELVFTDFDVYKGHLE</sequence>
<comment type="caution">
    <text evidence="4">The sequence shown here is derived from an EMBL/GenBank/DDBJ whole genome shotgun (WGS) entry which is preliminary data.</text>
</comment>
<dbReference type="EMBL" id="BGZK01000184">
    <property type="protein sequence ID" value="GBP26729.1"/>
    <property type="molecule type" value="Genomic_DNA"/>
</dbReference>
<dbReference type="AlphaFoldDB" id="A0A4C1UK78"/>
<dbReference type="OrthoDB" id="6369184at2759"/>
<gene>
    <name evidence="4" type="ORF">EVAR_95240_1</name>
</gene>
<evidence type="ECO:0000313" key="5">
    <source>
        <dbReference type="Proteomes" id="UP000299102"/>
    </source>
</evidence>
<keyword evidence="5" id="KW-1185">Reference proteome</keyword>
<accession>A0A4C1UK78</accession>
<evidence type="ECO:0000256" key="1">
    <source>
        <dbReference type="ARBA" id="ARBA00023157"/>
    </source>
</evidence>
<protein>
    <recommendedName>
        <fullName evidence="3">CUB domain-containing protein</fullName>
    </recommendedName>
</protein>
<evidence type="ECO:0000259" key="3">
    <source>
        <dbReference type="Pfam" id="PF00431"/>
    </source>
</evidence>
<dbReference type="STRING" id="151549.A0A4C1UK78"/>
<dbReference type="Gene3D" id="2.60.120.290">
    <property type="entry name" value="Spermadhesin, CUB domain"/>
    <property type="match status" value="1"/>
</dbReference>
<keyword evidence="1" id="KW-1015">Disulfide bond</keyword>
<dbReference type="Proteomes" id="UP000299102">
    <property type="component" value="Unassembled WGS sequence"/>
</dbReference>
<dbReference type="PANTHER" id="PTHR47537:SF2">
    <property type="entry name" value="CUBILIN"/>
    <property type="match status" value="1"/>
</dbReference>
<feature type="chain" id="PRO_5020021256" description="CUB domain-containing protein" evidence="2">
    <location>
        <begin position="22"/>
        <end position="78"/>
    </location>
</feature>